<sequence>MAEAQSWPVPELADQIAKQPTSPHNDRPKSDLSIILGFGLPVREMAWSDRPISEEKGPEHVLGVCIP</sequence>
<dbReference type="EMBL" id="BMAO01021243">
    <property type="protein sequence ID" value="GFQ73058.1"/>
    <property type="molecule type" value="Genomic_DNA"/>
</dbReference>
<feature type="region of interest" description="Disordered" evidence="1">
    <location>
        <begin position="1"/>
        <end position="32"/>
    </location>
</feature>
<protein>
    <submittedName>
        <fullName evidence="2">Uncharacterized protein</fullName>
    </submittedName>
</protein>
<dbReference type="OrthoDB" id="10205019at2759"/>
<reference evidence="2" key="1">
    <citation type="submission" date="2020-07" db="EMBL/GenBank/DDBJ databases">
        <title>Multicomponent nature underlies the extraordinary mechanical properties of spider dragline silk.</title>
        <authorList>
            <person name="Kono N."/>
            <person name="Nakamura H."/>
            <person name="Mori M."/>
            <person name="Yoshida Y."/>
            <person name="Ohtoshi R."/>
            <person name="Malay A.D."/>
            <person name="Moran D.A.P."/>
            <person name="Tomita M."/>
            <person name="Numata K."/>
            <person name="Arakawa K."/>
        </authorList>
    </citation>
    <scope>NUCLEOTIDE SEQUENCE</scope>
</reference>
<proteinExistence type="predicted"/>
<evidence type="ECO:0000256" key="1">
    <source>
        <dbReference type="SAM" id="MobiDB-lite"/>
    </source>
</evidence>
<dbReference type="Proteomes" id="UP000887116">
    <property type="component" value="Unassembled WGS sequence"/>
</dbReference>
<evidence type="ECO:0000313" key="2">
    <source>
        <dbReference type="EMBL" id="GFQ73058.1"/>
    </source>
</evidence>
<organism evidence="2 3">
    <name type="scientific">Trichonephila clavata</name>
    <name type="common">Joro spider</name>
    <name type="synonym">Nephila clavata</name>
    <dbReference type="NCBI Taxonomy" id="2740835"/>
    <lineage>
        <taxon>Eukaryota</taxon>
        <taxon>Metazoa</taxon>
        <taxon>Ecdysozoa</taxon>
        <taxon>Arthropoda</taxon>
        <taxon>Chelicerata</taxon>
        <taxon>Arachnida</taxon>
        <taxon>Araneae</taxon>
        <taxon>Araneomorphae</taxon>
        <taxon>Entelegynae</taxon>
        <taxon>Araneoidea</taxon>
        <taxon>Nephilidae</taxon>
        <taxon>Trichonephila</taxon>
    </lineage>
</organism>
<comment type="caution">
    <text evidence="2">The sequence shown here is derived from an EMBL/GenBank/DDBJ whole genome shotgun (WGS) entry which is preliminary data.</text>
</comment>
<evidence type="ECO:0000313" key="3">
    <source>
        <dbReference type="Proteomes" id="UP000887116"/>
    </source>
</evidence>
<name>A0A8X6F7J5_TRICU</name>
<dbReference type="AlphaFoldDB" id="A0A8X6F7J5"/>
<keyword evidence="3" id="KW-1185">Reference proteome</keyword>
<gene>
    <name evidence="2" type="ORF">TNCT_147281</name>
</gene>
<accession>A0A8X6F7J5</accession>